<proteinExistence type="predicted"/>
<evidence type="ECO:0000313" key="1">
    <source>
        <dbReference type="EMBL" id="GAA1301722.1"/>
    </source>
</evidence>
<evidence type="ECO:0000313" key="2">
    <source>
        <dbReference type="Proteomes" id="UP001500282"/>
    </source>
</evidence>
<dbReference type="Proteomes" id="UP001500282">
    <property type="component" value="Unassembled WGS sequence"/>
</dbReference>
<sequence length="207" mass="22500">MQPNRAGTRPGHLVDFSVVSLPARDYGCMDQGVAAVWAASVAGVAGAAGAAVGAGLAGRSARIQVVDQGTLERERRLEEHRRQVYASFHSQLAAAVRAVDEFELAVRDGRRCDQEELVVRRALSDVLMSTLEVRSCSPEVVTDFANAACMSLKKAAESLRSLWRHPDADEAVKEAVTRRWEEEWLNVTVAHSMFADAIRLTVNTLGA</sequence>
<gene>
    <name evidence="1" type="ORF">GCM10009579_83420</name>
</gene>
<organism evidence="1 2">
    <name type="scientific">Streptomyces javensis</name>
    <dbReference type="NCBI Taxonomy" id="114698"/>
    <lineage>
        <taxon>Bacteria</taxon>
        <taxon>Bacillati</taxon>
        <taxon>Actinomycetota</taxon>
        <taxon>Actinomycetes</taxon>
        <taxon>Kitasatosporales</taxon>
        <taxon>Streptomycetaceae</taxon>
        <taxon>Streptomyces</taxon>
        <taxon>Streptomyces violaceusniger group</taxon>
    </lineage>
</organism>
<keyword evidence="2" id="KW-1185">Reference proteome</keyword>
<dbReference type="EMBL" id="BAAAIH010000086">
    <property type="protein sequence ID" value="GAA1301722.1"/>
    <property type="molecule type" value="Genomic_DNA"/>
</dbReference>
<reference evidence="2" key="1">
    <citation type="journal article" date="2019" name="Int. J. Syst. Evol. Microbiol.">
        <title>The Global Catalogue of Microorganisms (GCM) 10K type strain sequencing project: providing services to taxonomists for standard genome sequencing and annotation.</title>
        <authorList>
            <consortium name="The Broad Institute Genomics Platform"/>
            <consortium name="The Broad Institute Genome Sequencing Center for Infectious Disease"/>
            <person name="Wu L."/>
            <person name="Ma J."/>
        </authorList>
    </citation>
    <scope>NUCLEOTIDE SEQUENCE [LARGE SCALE GENOMIC DNA]</scope>
    <source>
        <strain evidence="2">JCM 11448</strain>
    </source>
</reference>
<protein>
    <submittedName>
        <fullName evidence="1">Uncharacterized protein</fullName>
    </submittedName>
</protein>
<comment type="caution">
    <text evidence="1">The sequence shown here is derived from an EMBL/GenBank/DDBJ whole genome shotgun (WGS) entry which is preliminary data.</text>
</comment>
<accession>A0ABP4I588</accession>
<name>A0ABP4I588_9ACTN</name>